<reference evidence="2 3" key="1">
    <citation type="submission" date="2024-04" db="EMBL/GenBank/DDBJ databases">
        <title>Tritrichomonas musculus Genome.</title>
        <authorList>
            <person name="Alves-Ferreira E."/>
            <person name="Grigg M."/>
            <person name="Lorenzi H."/>
            <person name="Galac M."/>
        </authorList>
    </citation>
    <scope>NUCLEOTIDE SEQUENCE [LARGE SCALE GENOMIC DNA]</scope>
    <source>
        <strain evidence="2 3">EAF2021</strain>
    </source>
</reference>
<keyword evidence="3" id="KW-1185">Reference proteome</keyword>
<sequence length="444" mass="50918">MRKPTYYLSTAPLEVCEFKEHKIATFLISVLDEWDLNGRMIPKETGEKCHKSIIGFPILAKLIKDQKGEPVDFGSHELKYIKQDGKYELHFSTMPIGSVVDSWIEERSLEGYEDKKSCILVKAKLWSTRFPEYFKVFDDLYSKGKIASSWEISVKKQTIVKEGKILNDIEFIGNTLLGTNILGAVPSAGVLEYSELLECASADNSEILLSTALIKDIYKNKEEKILSDKKIKVASLSDEDIRNKIYESWGNKYQEDVDIFLIFPEEHTVWLRPWQYNALDTDYISVNYSIEGDNLILGEPKKCKLTVAIPDINKTLEEKNDAILEMSEKINLLSNEISELQEYKKKVIEIEKSEKEKTLEQERQKLEDYAISSGYITEKEVKEVESIKDMIKNLDKSGIKSLISDRAVASLKNKKEMASENINIDLRSLPNIETSFSIKNYLNN</sequence>
<feature type="coiled-coil region" evidence="1">
    <location>
        <begin position="316"/>
        <end position="372"/>
    </location>
</feature>
<accession>A0ABR2GKB7</accession>
<protein>
    <submittedName>
        <fullName evidence="2">Uncharacterized protein</fullName>
    </submittedName>
</protein>
<gene>
    <name evidence="2" type="ORF">M9Y10_031332</name>
</gene>
<dbReference type="Proteomes" id="UP001470230">
    <property type="component" value="Unassembled WGS sequence"/>
</dbReference>
<keyword evidence="1" id="KW-0175">Coiled coil</keyword>
<proteinExistence type="predicted"/>
<dbReference type="EMBL" id="JAPFFF010000421">
    <property type="protein sequence ID" value="KAK8834368.1"/>
    <property type="molecule type" value="Genomic_DNA"/>
</dbReference>
<evidence type="ECO:0000313" key="3">
    <source>
        <dbReference type="Proteomes" id="UP001470230"/>
    </source>
</evidence>
<name>A0ABR2GKB7_9EUKA</name>
<organism evidence="2 3">
    <name type="scientific">Tritrichomonas musculus</name>
    <dbReference type="NCBI Taxonomy" id="1915356"/>
    <lineage>
        <taxon>Eukaryota</taxon>
        <taxon>Metamonada</taxon>
        <taxon>Parabasalia</taxon>
        <taxon>Tritrichomonadida</taxon>
        <taxon>Tritrichomonadidae</taxon>
        <taxon>Tritrichomonas</taxon>
    </lineage>
</organism>
<evidence type="ECO:0000313" key="2">
    <source>
        <dbReference type="EMBL" id="KAK8834368.1"/>
    </source>
</evidence>
<comment type="caution">
    <text evidence="2">The sequence shown here is derived from an EMBL/GenBank/DDBJ whole genome shotgun (WGS) entry which is preliminary data.</text>
</comment>
<evidence type="ECO:0000256" key="1">
    <source>
        <dbReference type="SAM" id="Coils"/>
    </source>
</evidence>